<feature type="transmembrane region" description="Helical" evidence="10">
    <location>
        <begin position="35"/>
        <end position="60"/>
    </location>
</feature>
<sequence>MPTTVDTAENPPGGRSAARTLTRLWPYVRPVRARLFTAALVAILASCTGLVFPLVLKWMVDGPVADGDTAGVWLGALLLLGLGVAEALLFGFRRWLVARPLAGVEASMRADLYRHLQRVPVAFHDRWASGQLLSRGTTDLMLVRLFLAFPLTFMVVNGATILVGVALLLAQDWTLGLVLLAPVVPLVVLLAYFEGRFAAVARRAQDQVGDLTTVVEESVLGIRIIKGFGRHRSQARAFRELSRTLRGTELAKARLLAAIWGVITTLPELAIGAALVLGSVRVADGDLSAGTLVAFLSTALALRWPVESLGFLLAMSQEAATATERYFEVMDAARETDPETGEARVEGAGGGIRFEGVSFRYPDAPDDEPPVLDRIDLHVRPGETMALVGATGSGKTTLTALVPRLHEVSGGRITLDGQDIAALPRERVRELVSVAFEEPTLFSASVGENVLMGAGADAGQPELERALAVAQADFVHRLPQGVDTQVGEQGLSLSGGQRQRLALARAVVGRPRFLVLDDPLSALDVHTEALVEAALRRVLADTTALVVAHRPSTVLLADRVALLSGGRVAAVGTHQELLRSNAEYAWLMSGSAVADGTAGHAADGTAGGTIRGATDSTAGHAAGSGTGTAADGTAGGAER</sequence>
<dbReference type="CDD" id="cd18543">
    <property type="entry name" value="ABC_6TM_Rv0194_D1_like"/>
    <property type="match status" value="1"/>
</dbReference>
<comment type="subcellular location">
    <subcellularLocation>
        <location evidence="1">Cell membrane</location>
        <topology evidence="1">Multi-pass membrane protein</topology>
    </subcellularLocation>
</comment>
<evidence type="ECO:0000313" key="13">
    <source>
        <dbReference type="EMBL" id="GHE94475.1"/>
    </source>
</evidence>
<organism evidence="13 14">
    <name type="scientific">Streptomyces longispororuber</name>
    <dbReference type="NCBI Taxonomy" id="68230"/>
    <lineage>
        <taxon>Bacteria</taxon>
        <taxon>Bacillati</taxon>
        <taxon>Actinomycetota</taxon>
        <taxon>Actinomycetes</taxon>
        <taxon>Kitasatosporales</taxon>
        <taxon>Streptomycetaceae</taxon>
        <taxon>Streptomyces</taxon>
    </lineage>
</organism>
<dbReference type="GO" id="GO:0015421">
    <property type="term" value="F:ABC-type oligopeptide transporter activity"/>
    <property type="evidence" value="ECO:0007669"/>
    <property type="project" value="TreeGrafter"/>
</dbReference>
<dbReference type="Proteomes" id="UP000608024">
    <property type="component" value="Unassembled WGS sequence"/>
</dbReference>
<evidence type="ECO:0000313" key="14">
    <source>
        <dbReference type="Proteomes" id="UP000608024"/>
    </source>
</evidence>
<keyword evidence="6" id="KW-0067">ATP-binding</keyword>
<keyword evidence="2" id="KW-0813">Transport</keyword>
<feature type="transmembrane region" description="Helical" evidence="10">
    <location>
        <begin position="175"/>
        <end position="193"/>
    </location>
</feature>
<dbReference type="Gene3D" id="1.20.1560.10">
    <property type="entry name" value="ABC transporter type 1, transmembrane domain"/>
    <property type="match status" value="1"/>
</dbReference>
<dbReference type="PANTHER" id="PTHR43394:SF1">
    <property type="entry name" value="ATP-BINDING CASSETTE SUB-FAMILY B MEMBER 10, MITOCHONDRIAL"/>
    <property type="match status" value="1"/>
</dbReference>
<dbReference type="InterPro" id="IPR027417">
    <property type="entry name" value="P-loop_NTPase"/>
</dbReference>
<dbReference type="Pfam" id="PF00005">
    <property type="entry name" value="ABC_tran"/>
    <property type="match status" value="1"/>
</dbReference>
<evidence type="ECO:0000256" key="1">
    <source>
        <dbReference type="ARBA" id="ARBA00004651"/>
    </source>
</evidence>
<evidence type="ECO:0000256" key="2">
    <source>
        <dbReference type="ARBA" id="ARBA00022448"/>
    </source>
</evidence>
<evidence type="ECO:0000256" key="4">
    <source>
        <dbReference type="ARBA" id="ARBA00022692"/>
    </source>
</evidence>
<evidence type="ECO:0000256" key="6">
    <source>
        <dbReference type="ARBA" id="ARBA00022840"/>
    </source>
</evidence>
<dbReference type="InterPro" id="IPR036640">
    <property type="entry name" value="ABC1_TM_sf"/>
</dbReference>
<dbReference type="FunFam" id="3.40.50.300:FF:000854">
    <property type="entry name" value="Multidrug ABC transporter ATP-binding protein"/>
    <property type="match status" value="1"/>
</dbReference>
<proteinExistence type="predicted"/>
<dbReference type="PROSITE" id="PS50929">
    <property type="entry name" value="ABC_TM1F"/>
    <property type="match status" value="1"/>
</dbReference>
<evidence type="ECO:0000256" key="8">
    <source>
        <dbReference type="ARBA" id="ARBA00023136"/>
    </source>
</evidence>
<dbReference type="GO" id="GO:0005524">
    <property type="term" value="F:ATP binding"/>
    <property type="evidence" value="ECO:0007669"/>
    <property type="project" value="UniProtKB-KW"/>
</dbReference>
<dbReference type="InterPro" id="IPR039421">
    <property type="entry name" value="Type_1_exporter"/>
</dbReference>
<keyword evidence="3" id="KW-1003">Cell membrane</keyword>
<comment type="caution">
    <text evidence="13">The sequence shown here is derived from an EMBL/GenBank/DDBJ whole genome shotgun (WGS) entry which is preliminary data.</text>
</comment>
<dbReference type="PANTHER" id="PTHR43394">
    <property type="entry name" value="ATP-DEPENDENT PERMEASE MDL1, MITOCHONDRIAL"/>
    <property type="match status" value="1"/>
</dbReference>
<keyword evidence="7 10" id="KW-1133">Transmembrane helix</keyword>
<evidence type="ECO:0000259" key="11">
    <source>
        <dbReference type="PROSITE" id="PS50893"/>
    </source>
</evidence>
<evidence type="ECO:0000256" key="9">
    <source>
        <dbReference type="SAM" id="MobiDB-lite"/>
    </source>
</evidence>
<feature type="region of interest" description="Disordered" evidence="9">
    <location>
        <begin position="611"/>
        <end position="639"/>
    </location>
</feature>
<dbReference type="PROSITE" id="PS00211">
    <property type="entry name" value="ABC_TRANSPORTER_1"/>
    <property type="match status" value="1"/>
</dbReference>
<keyword evidence="4 10" id="KW-0812">Transmembrane</keyword>
<feature type="transmembrane region" description="Helical" evidence="10">
    <location>
        <begin position="72"/>
        <end position="92"/>
    </location>
</feature>
<feature type="transmembrane region" description="Helical" evidence="10">
    <location>
        <begin position="145"/>
        <end position="169"/>
    </location>
</feature>
<dbReference type="InterPro" id="IPR003593">
    <property type="entry name" value="AAA+_ATPase"/>
</dbReference>
<gene>
    <name evidence="13" type="ORF">GCM10018785_70000</name>
</gene>
<feature type="transmembrane region" description="Helical" evidence="10">
    <location>
        <begin position="255"/>
        <end position="277"/>
    </location>
</feature>
<dbReference type="SUPFAM" id="SSF52540">
    <property type="entry name" value="P-loop containing nucleoside triphosphate hydrolases"/>
    <property type="match status" value="1"/>
</dbReference>
<protein>
    <submittedName>
        <fullName evidence="13">ABC transporter</fullName>
    </submittedName>
</protein>
<evidence type="ECO:0000256" key="10">
    <source>
        <dbReference type="SAM" id="Phobius"/>
    </source>
</evidence>
<dbReference type="EMBL" id="BNBT01000197">
    <property type="protein sequence ID" value="GHE94475.1"/>
    <property type="molecule type" value="Genomic_DNA"/>
</dbReference>
<keyword evidence="5" id="KW-0547">Nucleotide-binding</keyword>
<dbReference type="PROSITE" id="PS50893">
    <property type="entry name" value="ABC_TRANSPORTER_2"/>
    <property type="match status" value="1"/>
</dbReference>
<keyword evidence="14" id="KW-1185">Reference proteome</keyword>
<dbReference type="GO" id="GO:0016887">
    <property type="term" value="F:ATP hydrolysis activity"/>
    <property type="evidence" value="ECO:0007669"/>
    <property type="project" value="InterPro"/>
</dbReference>
<dbReference type="InterPro" id="IPR011527">
    <property type="entry name" value="ABC1_TM_dom"/>
</dbReference>
<feature type="domain" description="ABC transmembrane type-1" evidence="12">
    <location>
        <begin position="36"/>
        <end position="318"/>
    </location>
</feature>
<reference evidence="13" key="2">
    <citation type="submission" date="2020-09" db="EMBL/GenBank/DDBJ databases">
        <authorList>
            <person name="Sun Q."/>
            <person name="Ohkuma M."/>
        </authorList>
    </citation>
    <scope>NUCLEOTIDE SEQUENCE</scope>
    <source>
        <strain evidence="13">JCM 4784</strain>
    </source>
</reference>
<reference evidence="13" key="1">
    <citation type="journal article" date="2014" name="Int. J. Syst. Evol. Microbiol.">
        <title>Complete genome sequence of Corynebacterium casei LMG S-19264T (=DSM 44701T), isolated from a smear-ripened cheese.</title>
        <authorList>
            <consortium name="US DOE Joint Genome Institute (JGI-PGF)"/>
            <person name="Walter F."/>
            <person name="Albersmeier A."/>
            <person name="Kalinowski J."/>
            <person name="Ruckert C."/>
        </authorList>
    </citation>
    <scope>NUCLEOTIDE SEQUENCE</scope>
    <source>
        <strain evidence="13">JCM 4784</strain>
    </source>
</reference>
<dbReference type="InterPro" id="IPR017871">
    <property type="entry name" value="ABC_transporter-like_CS"/>
</dbReference>
<dbReference type="FunFam" id="1.20.1560.10:FF:000164">
    <property type="entry name" value="ABC transporter ATP-binding protein"/>
    <property type="match status" value="1"/>
</dbReference>
<evidence type="ECO:0000256" key="5">
    <source>
        <dbReference type="ARBA" id="ARBA00022741"/>
    </source>
</evidence>
<evidence type="ECO:0000259" key="12">
    <source>
        <dbReference type="PROSITE" id="PS50929"/>
    </source>
</evidence>
<evidence type="ECO:0000256" key="3">
    <source>
        <dbReference type="ARBA" id="ARBA00022475"/>
    </source>
</evidence>
<dbReference type="Pfam" id="PF00664">
    <property type="entry name" value="ABC_membrane"/>
    <property type="match status" value="1"/>
</dbReference>
<accession>A0A919AAG8</accession>
<dbReference type="SMART" id="SM00382">
    <property type="entry name" value="AAA"/>
    <property type="match status" value="1"/>
</dbReference>
<dbReference type="Gene3D" id="3.40.50.300">
    <property type="entry name" value="P-loop containing nucleotide triphosphate hydrolases"/>
    <property type="match status" value="1"/>
</dbReference>
<dbReference type="SUPFAM" id="SSF90123">
    <property type="entry name" value="ABC transporter transmembrane region"/>
    <property type="match status" value="1"/>
</dbReference>
<dbReference type="GO" id="GO:0005886">
    <property type="term" value="C:plasma membrane"/>
    <property type="evidence" value="ECO:0007669"/>
    <property type="project" value="UniProtKB-SubCell"/>
</dbReference>
<evidence type="ECO:0000256" key="7">
    <source>
        <dbReference type="ARBA" id="ARBA00022989"/>
    </source>
</evidence>
<dbReference type="AlphaFoldDB" id="A0A919AAG8"/>
<keyword evidence="8 10" id="KW-0472">Membrane</keyword>
<feature type="compositionally biased region" description="Low complexity" evidence="9">
    <location>
        <begin position="612"/>
        <end position="632"/>
    </location>
</feature>
<name>A0A919AAG8_9ACTN</name>
<dbReference type="RefSeq" id="WP_190140214.1">
    <property type="nucleotide sequence ID" value="NZ_BNBT01000197.1"/>
</dbReference>
<dbReference type="InterPro" id="IPR003439">
    <property type="entry name" value="ABC_transporter-like_ATP-bd"/>
</dbReference>
<feature type="domain" description="ABC transporter" evidence="11">
    <location>
        <begin position="352"/>
        <end position="590"/>
    </location>
</feature>